<gene>
    <name evidence="2" type="ORF">MNOR_LOCUS27630</name>
</gene>
<comment type="caution">
    <text evidence="2">The sequence shown here is derived from an EMBL/GenBank/DDBJ whole genome shotgun (WGS) entry which is preliminary data.</text>
</comment>
<dbReference type="AlphaFoldDB" id="A0AAV2RS43"/>
<dbReference type="EMBL" id="CAXKWB010029376">
    <property type="protein sequence ID" value="CAL4135394.1"/>
    <property type="molecule type" value="Genomic_DNA"/>
</dbReference>
<accession>A0AAV2RS43</accession>
<dbReference type="Proteomes" id="UP001497623">
    <property type="component" value="Unassembled WGS sequence"/>
</dbReference>
<organism evidence="2 3">
    <name type="scientific">Meganyctiphanes norvegica</name>
    <name type="common">Northern krill</name>
    <name type="synonym">Thysanopoda norvegica</name>
    <dbReference type="NCBI Taxonomy" id="48144"/>
    <lineage>
        <taxon>Eukaryota</taxon>
        <taxon>Metazoa</taxon>
        <taxon>Ecdysozoa</taxon>
        <taxon>Arthropoda</taxon>
        <taxon>Crustacea</taxon>
        <taxon>Multicrustacea</taxon>
        <taxon>Malacostraca</taxon>
        <taxon>Eumalacostraca</taxon>
        <taxon>Eucarida</taxon>
        <taxon>Euphausiacea</taxon>
        <taxon>Euphausiidae</taxon>
        <taxon>Meganyctiphanes</taxon>
    </lineage>
</organism>
<evidence type="ECO:0000313" key="3">
    <source>
        <dbReference type="Proteomes" id="UP001497623"/>
    </source>
</evidence>
<keyword evidence="3" id="KW-1185">Reference proteome</keyword>
<dbReference type="InterPro" id="IPR007111">
    <property type="entry name" value="NACHT_NTPase"/>
</dbReference>
<protein>
    <recommendedName>
        <fullName evidence="1">NACHT domain-containing protein</fullName>
    </recommendedName>
</protein>
<sequence>MQVKYTDIIDMASAFTLLLLDSEAGGGKSTTTQFGFNDWSMGGHVMKTMDYDFIFSMRFRDQHLCSLKELINELIPEDMIKISIVDVMTCIADASLNILFFCDGYDEKNIKSEQVFQDICNLAKIHQHVKIIVTSRPESIRELYYKFDQILKIEHLKILGIEESKRAEFLRKYHDEFIKAGVSGQSTDDLLKFYKSCSTRHKQLYRLPINLVILAWLWGNDPQKVKPINSAAGLYTAVIEIFNEKLKCRIIQSYPDVMDKINHDIDELHELIDNFKEQVYEQSLIALRYDRIYIDSKGVKCLNNVCRNNGLPFSELKGAYLLSKLEWKITLSETLEFPHKGFLEFYAAKCIEIKLIQGKNIKNILLELYGKHHKKYQWDKYQNSIQFLGGILALNDANLVEEHGQDIINFLKETGIGNNTQWYTVYSDLKVNSTAAEKFAILIAPHLDLNNFTIKDAEVEILSALLKYVEISTVTLDISDTEISTQLPTLLDVLRTKKSIINIFNIEDKHVSMWNASIKQNYKINIENVVLKTEHKNLPFLSYLNFIGECHLFYLWRELHTAAPDMSRWPVRLLRTAAATTDALPTTLKQLYLGLLVDPTSGAAKDPGLDCLTQQCPHLELLGVHVKSGSGTDHLPNLPKLQHQPYLYLSQLNNCYLQWAVETARTLKPSGGYFKLCLPSCDLRVQQLCDLVRQLSTAWVVVGNAIVISSPHSNQEEWQLKQETRKFLHCDLLWYQNDEELRCKESW</sequence>
<name>A0AAV2RS43_MEGNR</name>
<dbReference type="Gene3D" id="3.40.50.300">
    <property type="entry name" value="P-loop containing nucleotide triphosphate hydrolases"/>
    <property type="match status" value="1"/>
</dbReference>
<feature type="domain" description="NACHT" evidence="1">
    <location>
        <begin position="20"/>
        <end position="175"/>
    </location>
</feature>
<evidence type="ECO:0000259" key="1">
    <source>
        <dbReference type="Pfam" id="PF05729"/>
    </source>
</evidence>
<proteinExistence type="predicted"/>
<reference evidence="2 3" key="1">
    <citation type="submission" date="2024-05" db="EMBL/GenBank/DDBJ databases">
        <authorList>
            <person name="Wallberg A."/>
        </authorList>
    </citation>
    <scope>NUCLEOTIDE SEQUENCE [LARGE SCALE GENOMIC DNA]</scope>
</reference>
<evidence type="ECO:0000313" key="2">
    <source>
        <dbReference type="EMBL" id="CAL4135394.1"/>
    </source>
</evidence>
<dbReference type="PANTHER" id="PTHR46312:SF2">
    <property type="entry name" value="NUCLEOTIDE-BINDING OLIGOMERIZATION DOMAIN-CONTAINING PROTEIN 2-LIKE"/>
    <property type="match status" value="1"/>
</dbReference>
<dbReference type="Pfam" id="PF05729">
    <property type="entry name" value="NACHT"/>
    <property type="match status" value="1"/>
</dbReference>
<dbReference type="InterPro" id="IPR027417">
    <property type="entry name" value="P-loop_NTPase"/>
</dbReference>
<dbReference type="PANTHER" id="PTHR46312">
    <property type="entry name" value="NACHT DOMAIN-CONTAINING PROTEIN"/>
    <property type="match status" value="1"/>
</dbReference>